<evidence type="ECO:0000313" key="3">
    <source>
        <dbReference type="Proteomes" id="UP001595897"/>
    </source>
</evidence>
<dbReference type="RefSeq" id="WP_382410570.1">
    <property type="nucleotide sequence ID" value="NZ_JBHSGU010000025.1"/>
</dbReference>
<feature type="compositionally biased region" description="Gly residues" evidence="1">
    <location>
        <begin position="71"/>
        <end position="86"/>
    </location>
</feature>
<comment type="caution">
    <text evidence="2">The sequence shown here is derived from an EMBL/GenBank/DDBJ whole genome shotgun (WGS) entry which is preliminary data.</text>
</comment>
<dbReference type="Gene3D" id="2.180.10.10">
    <property type="entry name" value="RHS repeat-associated core"/>
    <property type="match status" value="1"/>
</dbReference>
<evidence type="ECO:0000313" key="2">
    <source>
        <dbReference type="EMBL" id="MFC4701776.1"/>
    </source>
</evidence>
<feature type="region of interest" description="Disordered" evidence="1">
    <location>
        <begin position="69"/>
        <end position="111"/>
    </location>
</feature>
<protein>
    <submittedName>
        <fullName evidence="2">RHS repeat-associated core domain-containing protein</fullName>
    </submittedName>
</protein>
<dbReference type="NCBIfam" id="TIGR03696">
    <property type="entry name" value="Rhs_assc_core"/>
    <property type="match status" value="1"/>
</dbReference>
<accession>A0ABV9M0X0</accession>
<dbReference type="EMBL" id="JBHSGU010000025">
    <property type="protein sequence ID" value="MFC4701776.1"/>
    <property type="molecule type" value="Genomic_DNA"/>
</dbReference>
<feature type="compositionally biased region" description="Basic and acidic residues" evidence="1">
    <location>
        <begin position="228"/>
        <end position="238"/>
    </location>
</feature>
<reference evidence="3" key="1">
    <citation type="journal article" date="2019" name="Int. J. Syst. Evol. Microbiol.">
        <title>The Global Catalogue of Microorganisms (GCM) 10K type strain sequencing project: providing services to taxonomists for standard genome sequencing and annotation.</title>
        <authorList>
            <consortium name="The Broad Institute Genomics Platform"/>
            <consortium name="The Broad Institute Genome Sequencing Center for Infectious Disease"/>
            <person name="Wu L."/>
            <person name="Ma J."/>
        </authorList>
    </citation>
    <scope>NUCLEOTIDE SEQUENCE [LARGE SCALE GENOMIC DNA]</scope>
    <source>
        <strain evidence="3">KACC 12507</strain>
    </source>
</reference>
<dbReference type="Proteomes" id="UP001595897">
    <property type="component" value="Unassembled WGS sequence"/>
</dbReference>
<feature type="region of interest" description="Disordered" evidence="1">
    <location>
        <begin position="219"/>
        <end position="238"/>
    </location>
</feature>
<gene>
    <name evidence="2" type="ORF">ACFO4O_16615</name>
</gene>
<organism evidence="2 3">
    <name type="scientific">Glaciecola siphonariae</name>
    <dbReference type="NCBI Taxonomy" id="521012"/>
    <lineage>
        <taxon>Bacteria</taxon>
        <taxon>Pseudomonadati</taxon>
        <taxon>Pseudomonadota</taxon>
        <taxon>Gammaproteobacteria</taxon>
        <taxon>Alteromonadales</taxon>
        <taxon>Alteromonadaceae</taxon>
        <taxon>Glaciecola</taxon>
    </lineage>
</organism>
<proteinExistence type="predicted"/>
<keyword evidence="3" id="KW-1185">Reference proteome</keyword>
<name>A0ABV9M0X0_9ALTE</name>
<evidence type="ECO:0000256" key="1">
    <source>
        <dbReference type="SAM" id="MobiDB-lite"/>
    </source>
</evidence>
<sequence length="327" mass="33562">MNGRIYDYNIGRFLSVDPFIQGTGSQSINPYSYLMNRPLAGTDPSGYEAEIEVADYIITCGAGVCPNSSGNSGGDSGGDGKTGNGNNGDESNDESNSNGKDDSPKLPNPSEIVEVGSQQSIANKSASSPVNNGIGALSHFNGGGGAATSGESDSTLDSIQTGLDFFGMLPVIGEVADLANAGISLARGDYQGAALSLAAMVPIVGNAATGVKLARKATKVRGGAKRGPKTDPDAPHNKKIREVGDQIEAAGGVVIAGGGRLPEQLVRTPGGNKSGRRPDILYQDCNGMLCGINVGKTKADGSPIKREQQALDDLNNAGLPTRFEQYD</sequence>
<dbReference type="CDD" id="cd20745">
    <property type="entry name" value="FIX_RhsA_AHH_HNH-like"/>
    <property type="match status" value="1"/>
</dbReference>
<dbReference type="InterPro" id="IPR022385">
    <property type="entry name" value="Rhs_assc_core"/>
</dbReference>